<keyword evidence="3" id="KW-1185">Reference proteome</keyword>
<evidence type="ECO:0000313" key="2">
    <source>
        <dbReference type="EMBL" id="TWT82755.1"/>
    </source>
</evidence>
<dbReference type="Proteomes" id="UP000315010">
    <property type="component" value="Unassembled WGS sequence"/>
</dbReference>
<dbReference type="OrthoDB" id="9794575at2"/>
<name>A0A5C5Z6B2_9BACT</name>
<dbReference type="RefSeq" id="WP_146399464.1">
    <property type="nucleotide sequence ID" value="NZ_SJPJ01000001.1"/>
</dbReference>
<proteinExistence type="predicted"/>
<sequence length="440" mass="49457">MTNHEARVLFICYAYPPTGGAGVQRSVKFTKYLPHFGWQPTVLTAANPSVPVSDNDLLNDIDPETIVLRAKTLEPSYSVKQNLATSKRTRRFSPKRWIRHAAMSVLQPDPQVLWNPLAWHMANKILKQHHKAIYVSGPPFSSFLLGRSLKRRFQLPLVLDFRDEWLLASQYMDNHQRTGSSQRRQLAMLHKVLKSADAVLATTQASADELNRQIKNAGGTAPVTCLYNGYDEDDIAGVNRSEPTTDRLRIVYTGTLWKLTDVSPIVSALLRLSKSDPNTAARIELAIVGRRTPEQNAILKKLKSSAVKLILHDYVPHGQSLDLAASADTLLLLLADEAGAERVVPAKLFEYLALKKPILAVCGDGEMATLLRQQQHFDQFHPKQTKEIATWIGSRWRDRESARRDQVQHQPHVKPIQRYSRRELTGQLAGVIDSIVPNTP</sequence>
<organism evidence="2 3">
    <name type="scientific">Novipirellula herctigrandis</name>
    <dbReference type="NCBI Taxonomy" id="2527986"/>
    <lineage>
        <taxon>Bacteria</taxon>
        <taxon>Pseudomonadati</taxon>
        <taxon>Planctomycetota</taxon>
        <taxon>Planctomycetia</taxon>
        <taxon>Pirellulales</taxon>
        <taxon>Pirellulaceae</taxon>
        <taxon>Novipirellula</taxon>
    </lineage>
</organism>
<gene>
    <name evidence="2" type="ORF">CA13_42180</name>
</gene>
<protein>
    <recommendedName>
        <fullName evidence="1">Glycosyltransferase subfamily 4-like N-terminal domain-containing protein</fullName>
    </recommendedName>
</protein>
<evidence type="ECO:0000259" key="1">
    <source>
        <dbReference type="Pfam" id="PF13579"/>
    </source>
</evidence>
<dbReference type="SUPFAM" id="SSF53756">
    <property type="entry name" value="UDP-Glycosyltransferase/glycogen phosphorylase"/>
    <property type="match status" value="1"/>
</dbReference>
<dbReference type="InterPro" id="IPR028098">
    <property type="entry name" value="Glyco_trans_4-like_N"/>
</dbReference>
<feature type="domain" description="Glycosyltransferase subfamily 4-like N-terminal" evidence="1">
    <location>
        <begin position="110"/>
        <end position="213"/>
    </location>
</feature>
<evidence type="ECO:0000313" key="3">
    <source>
        <dbReference type="Proteomes" id="UP000315010"/>
    </source>
</evidence>
<dbReference type="Pfam" id="PF13579">
    <property type="entry name" value="Glyco_trans_4_4"/>
    <property type="match status" value="1"/>
</dbReference>
<comment type="caution">
    <text evidence="2">The sequence shown here is derived from an EMBL/GenBank/DDBJ whole genome shotgun (WGS) entry which is preliminary data.</text>
</comment>
<accession>A0A5C5Z6B2</accession>
<reference evidence="2 3" key="1">
    <citation type="submission" date="2019-02" db="EMBL/GenBank/DDBJ databases">
        <title>Deep-cultivation of Planctomycetes and their phenomic and genomic characterization uncovers novel biology.</title>
        <authorList>
            <person name="Wiegand S."/>
            <person name="Jogler M."/>
            <person name="Boedeker C."/>
            <person name="Pinto D."/>
            <person name="Vollmers J."/>
            <person name="Rivas-Marin E."/>
            <person name="Kohn T."/>
            <person name="Peeters S.H."/>
            <person name="Heuer A."/>
            <person name="Rast P."/>
            <person name="Oberbeckmann S."/>
            <person name="Bunk B."/>
            <person name="Jeske O."/>
            <person name="Meyerdierks A."/>
            <person name="Storesund J.E."/>
            <person name="Kallscheuer N."/>
            <person name="Luecker S."/>
            <person name="Lage O.M."/>
            <person name="Pohl T."/>
            <person name="Merkel B.J."/>
            <person name="Hornburger P."/>
            <person name="Mueller R.-W."/>
            <person name="Bruemmer F."/>
            <person name="Labrenz M."/>
            <person name="Spormann A.M."/>
            <person name="Op Den Camp H."/>
            <person name="Overmann J."/>
            <person name="Amann R."/>
            <person name="Jetten M.S.M."/>
            <person name="Mascher T."/>
            <person name="Medema M.H."/>
            <person name="Devos D.P."/>
            <person name="Kaster A.-K."/>
            <person name="Ovreas L."/>
            <person name="Rohde M."/>
            <person name="Galperin M.Y."/>
            <person name="Jogler C."/>
        </authorList>
    </citation>
    <scope>NUCLEOTIDE SEQUENCE [LARGE SCALE GENOMIC DNA]</scope>
    <source>
        <strain evidence="2 3">CA13</strain>
    </source>
</reference>
<dbReference type="Gene3D" id="3.40.50.2000">
    <property type="entry name" value="Glycogen Phosphorylase B"/>
    <property type="match status" value="2"/>
</dbReference>
<dbReference type="EMBL" id="SJPJ01000001">
    <property type="protein sequence ID" value="TWT82755.1"/>
    <property type="molecule type" value="Genomic_DNA"/>
</dbReference>
<dbReference type="GO" id="GO:0016757">
    <property type="term" value="F:glycosyltransferase activity"/>
    <property type="evidence" value="ECO:0007669"/>
    <property type="project" value="UniProtKB-ARBA"/>
</dbReference>
<dbReference type="AlphaFoldDB" id="A0A5C5Z6B2"/>